<feature type="region of interest" description="Disordered" evidence="1">
    <location>
        <begin position="1"/>
        <end position="98"/>
    </location>
</feature>
<organism evidence="3 4">
    <name type="scientific">Malacoplasma iowae DK-CPA</name>
    <dbReference type="NCBI Taxonomy" id="1394179"/>
    <lineage>
        <taxon>Bacteria</taxon>
        <taxon>Bacillati</taxon>
        <taxon>Mycoplasmatota</taxon>
        <taxon>Mycoplasmoidales</taxon>
        <taxon>Mycoplasmoidaceae</taxon>
        <taxon>Malacoplasma</taxon>
    </lineage>
</organism>
<feature type="transmembrane region" description="Helical" evidence="2">
    <location>
        <begin position="304"/>
        <end position="321"/>
    </location>
</feature>
<keyword evidence="4" id="KW-1185">Reference proteome</keyword>
<dbReference type="PANTHER" id="PTHR31061">
    <property type="entry name" value="LD22376P"/>
    <property type="match status" value="1"/>
</dbReference>
<feature type="transmembrane region" description="Helical" evidence="2">
    <location>
        <begin position="510"/>
        <end position="533"/>
    </location>
</feature>
<accession>A0A084U3K5</accession>
<dbReference type="EMBL" id="AWQU01000079">
    <property type="protein sequence ID" value="KFB07541.1"/>
    <property type="molecule type" value="Genomic_DNA"/>
</dbReference>
<dbReference type="PANTHER" id="PTHR31061:SF24">
    <property type="entry name" value="LD22376P"/>
    <property type="match status" value="1"/>
</dbReference>
<feature type="compositionally biased region" description="Low complexity" evidence="1">
    <location>
        <begin position="80"/>
        <end position="92"/>
    </location>
</feature>
<name>A0A084U3K5_MALIO</name>
<feature type="transmembrane region" description="Helical" evidence="2">
    <location>
        <begin position="191"/>
        <end position="208"/>
    </location>
</feature>
<feature type="transmembrane region" description="Helical" evidence="2">
    <location>
        <begin position="364"/>
        <end position="385"/>
    </location>
</feature>
<evidence type="ECO:0000256" key="2">
    <source>
        <dbReference type="SAM" id="Phobius"/>
    </source>
</evidence>
<feature type="transmembrane region" description="Helical" evidence="2">
    <location>
        <begin position="447"/>
        <end position="468"/>
    </location>
</feature>
<sequence length="542" mass="60576">MLLFENIKNFFKRPSTKDVENKENNNDQVEAKEDVNVKDTKEDNKSNQTTKSSKSKKSNSNKDENLKEEKTNDEVKEPTSSEVNSENGNNVSLPNNLEFKDEHDKKTIKERILSVDRFKGFCMFMLALSIIVPLFGHNLFVGDFGTFLGSLFKHAPNDGSDSKGALIILPGVNTPGINGSANIPGVSFADLFAPMFIFAIGLTIIPSFRSRERKYGTLRAYLQLATRFLALIGLGSVINGLEDGWIDVWTDPAKHSFEKFSIQIKIYAVSFWIVLGLMVLSFASVFIKTDKYKIKTIMANGTKWYAAIMGLFSLYFILVKTGETFTTPTTPLYGGWVWDTLQNIGLSGLFALPFIALSKWARLITILFIIAIMSVLYQNGLFAFAKKILEGGVVGAIMWAMILLFGSVYYELREHKSYWVICSVLMFLSLFFVVGLNFYAAKRGGTPMYALFTASLSAMIWGIFNLFNNFKPKYDLFADWGANSIFTYITLKLVGFALEGGIGEASLNKVSAGAAIPIIIALMGAFTAIHWVLRYKKVYIKL</sequence>
<keyword evidence="2" id="KW-0472">Membrane</keyword>
<gene>
    <name evidence="3" type="ORF">P271_383</name>
</gene>
<evidence type="ECO:0008006" key="5">
    <source>
        <dbReference type="Google" id="ProtNLM"/>
    </source>
</evidence>
<feature type="compositionally biased region" description="Basic and acidic residues" evidence="1">
    <location>
        <begin position="60"/>
        <end position="79"/>
    </location>
</feature>
<feature type="transmembrane region" description="Helical" evidence="2">
    <location>
        <begin position="391"/>
        <end position="410"/>
    </location>
</feature>
<evidence type="ECO:0000313" key="3">
    <source>
        <dbReference type="EMBL" id="KFB07541.1"/>
    </source>
</evidence>
<feature type="transmembrane region" description="Helical" evidence="2">
    <location>
        <begin position="121"/>
        <end position="141"/>
    </location>
</feature>
<dbReference type="AlphaFoldDB" id="A0A084U3K5"/>
<feature type="transmembrane region" description="Helical" evidence="2">
    <location>
        <begin position="260"/>
        <end position="283"/>
    </location>
</feature>
<feature type="transmembrane region" description="Helical" evidence="2">
    <location>
        <begin position="480"/>
        <end position="498"/>
    </location>
</feature>
<dbReference type="Proteomes" id="UP000028523">
    <property type="component" value="Unassembled WGS sequence"/>
</dbReference>
<reference evidence="3 4" key="1">
    <citation type="journal article" date="2014" name="PLoS ONE">
        <title>Reduction of Hydrogen Peroxide Accumulation and Toxicity by a Catalase from Mycoplasma iowae.</title>
        <authorList>
            <person name="Pritchard R.E."/>
            <person name="Prassinos A.J."/>
            <person name="Osborne J.D."/>
            <person name="Raviv Z."/>
            <person name="Balish M.F."/>
        </authorList>
    </citation>
    <scope>NUCLEOTIDE SEQUENCE [LARGE SCALE GENOMIC DNA]</scope>
    <source>
        <strain evidence="3 4">DK-CPA</strain>
    </source>
</reference>
<keyword evidence="2" id="KW-0812">Transmembrane</keyword>
<evidence type="ECO:0000313" key="4">
    <source>
        <dbReference type="Proteomes" id="UP000028523"/>
    </source>
</evidence>
<evidence type="ECO:0000256" key="1">
    <source>
        <dbReference type="SAM" id="MobiDB-lite"/>
    </source>
</evidence>
<keyword evidence="2" id="KW-1133">Transmembrane helix</keyword>
<feature type="compositionally biased region" description="Basic and acidic residues" evidence="1">
    <location>
        <begin position="15"/>
        <end position="45"/>
    </location>
</feature>
<dbReference type="RefSeq" id="WP_036452022.1">
    <property type="nucleotide sequence ID" value="NZ_AWQU01000079.1"/>
</dbReference>
<feature type="transmembrane region" description="Helical" evidence="2">
    <location>
        <begin position="417"/>
        <end position="441"/>
    </location>
</feature>
<feature type="transmembrane region" description="Helical" evidence="2">
    <location>
        <begin position="220"/>
        <end position="240"/>
    </location>
</feature>
<protein>
    <recommendedName>
        <fullName evidence="5">DUF5009 domain-containing protein</fullName>
    </recommendedName>
</protein>
<comment type="caution">
    <text evidence="3">The sequence shown here is derived from an EMBL/GenBank/DDBJ whole genome shotgun (WGS) entry which is preliminary data.</text>
</comment>
<proteinExistence type="predicted"/>
<feature type="transmembrane region" description="Helical" evidence="2">
    <location>
        <begin position="341"/>
        <end position="357"/>
    </location>
</feature>